<dbReference type="Pfam" id="PF10288">
    <property type="entry name" value="CTU2"/>
    <property type="match status" value="1"/>
</dbReference>
<organism evidence="4 5">
    <name type="scientific">Boletus edulis BED1</name>
    <dbReference type="NCBI Taxonomy" id="1328754"/>
    <lineage>
        <taxon>Eukaryota</taxon>
        <taxon>Fungi</taxon>
        <taxon>Dikarya</taxon>
        <taxon>Basidiomycota</taxon>
        <taxon>Agaricomycotina</taxon>
        <taxon>Agaricomycetes</taxon>
        <taxon>Agaricomycetidae</taxon>
        <taxon>Boletales</taxon>
        <taxon>Boletineae</taxon>
        <taxon>Boletaceae</taxon>
        <taxon>Boletoideae</taxon>
        <taxon>Boletus</taxon>
    </lineage>
</organism>
<comment type="subcellular location">
    <subcellularLocation>
        <location evidence="3">Cytoplasm</location>
    </subcellularLocation>
</comment>
<dbReference type="Gene3D" id="3.40.50.620">
    <property type="entry name" value="HUPs"/>
    <property type="match status" value="1"/>
</dbReference>
<dbReference type="GO" id="GO:0016779">
    <property type="term" value="F:nucleotidyltransferase activity"/>
    <property type="evidence" value="ECO:0007669"/>
    <property type="project" value="UniProtKB-UniRule"/>
</dbReference>
<evidence type="ECO:0000313" key="4">
    <source>
        <dbReference type="EMBL" id="KAF8442495.1"/>
    </source>
</evidence>
<dbReference type="GO" id="GO:0000049">
    <property type="term" value="F:tRNA binding"/>
    <property type="evidence" value="ECO:0007669"/>
    <property type="project" value="InterPro"/>
</dbReference>
<evidence type="ECO:0000256" key="3">
    <source>
        <dbReference type="HAMAP-Rule" id="MF_03054"/>
    </source>
</evidence>
<evidence type="ECO:0000313" key="5">
    <source>
        <dbReference type="Proteomes" id="UP001194468"/>
    </source>
</evidence>
<dbReference type="GO" id="GO:0016783">
    <property type="term" value="F:sulfurtransferase activity"/>
    <property type="evidence" value="ECO:0007669"/>
    <property type="project" value="TreeGrafter"/>
</dbReference>
<keyword evidence="1 3" id="KW-0963">Cytoplasm</keyword>
<dbReference type="AlphaFoldDB" id="A0AAD4GHE3"/>
<protein>
    <recommendedName>
        <fullName evidence="3">Cytoplasmic tRNA 2-thiolation protein 2</fullName>
    </recommendedName>
</protein>
<accession>A0AAD4GHE3</accession>
<dbReference type="PANTHER" id="PTHR20882:SF14">
    <property type="entry name" value="CYTOPLASMIC TRNA 2-THIOLATION PROTEIN 2"/>
    <property type="match status" value="1"/>
</dbReference>
<dbReference type="HAMAP" id="MF_03054">
    <property type="entry name" value="CTU2"/>
    <property type="match status" value="1"/>
</dbReference>
<gene>
    <name evidence="3" type="primary">NCS2</name>
    <name evidence="3" type="synonym">CTU2</name>
    <name evidence="4" type="ORF">L210DRAFT_3644586</name>
</gene>
<name>A0AAD4GHE3_BOLED</name>
<comment type="caution">
    <text evidence="4">The sequence shown here is derived from an EMBL/GenBank/DDBJ whole genome shotgun (WGS) entry which is preliminary data.</text>
</comment>
<dbReference type="EMBL" id="WHUW01000009">
    <property type="protein sequence ID" value="KAF8442495.1"/>
    <property type="molecule type" value="Genomic_DNA"/>
</dbReference>
<keyword evidence="5" id="KW-1185">Reference proteome</keyword>
<sequence>MSSCGNPSTDQDALMPRRLRFNKGKDCIKCKANPGKIVIRHAVYCKECFIPLVMLKFRRSLEPSVNASAGTSKRPKLKASGSLVLGFSGGLGSSILLDMVHKTYFVNESSANGEARGGTNHPRSASVWTSCAVCYVEVCSAFPETRDRTNEIIKALAPYPKFDFIPLRLEYAFDDSWWRSITTTDQDRSQLTIELGKDGLYTEALRHGPSCDLSPVDALRTYLASLPTQTAISSAIRILVRLLLLYTARSHRASHLLLGTSLTTLSISLISCISQGGGHSIREEFQEEWYYGIPATTENADAIRVVRPLRDVTMKECSMFAWWNSIHVVGRDGQIRATAGIPGLTKDFIVGLEKDYPSTVSTIARTCAKLEPKNASPGLCILCQRPIQEGLDDWKTRISIRSYSDAKLGPDLVYLPTPVPPNSSDVTMSDQCPSISKQLCYSCRTTLTSRGSRAAKPTQPRVIHSTQQPLSAPLPMWVSASCAQLRTEDRQLMVLGNGEVWVGKRQDDATQRNEIAEFLLDT</sequence>
<reference evidence="4" key="1">
    <citation type="submission" date="2019-10" db="EMBL/GenBank/DDBJ databases">
        <authorList>
            <consortium name="DOE Joint Genome Institute"/>
            <person name="Kuo A."/>
            <person name="Miyauchi S."/>
            <person name="Kiss E."/>
            <person name="Drula E."/>
            <person name="Kohler A."/>
            <person name="Sanchez-Garcia M."/>
            <person name="Andreopoulos B."/>
            <person name="Barry K.W."/>
            <person name="Bonito G."/>
            <person name="Buee M."/>
            <person name="Carver A."/>
            <person name="Chen C."/>
            <person name="Cichocki N."/>
            <person name="Clum A."/>
            <person name="Culley D."/>
            <person name="Crous P.W."/>
            <person name="Fauchery L."/>
            <person name="Girlanda M."/>
            <person name="Hayes R."/>
            <person name="Keri Z."/>
            <person name="LaButti K."/>
            <person name="Lipzen A."/>
            <person name="Lombard V."/>
            <person name="Magnuson J."/>
            <person name="Maillard F."/>
            <person name="Morin E."/>
            <person name="Murat C."/>
            <person name="Nolan M."/>
            <person name="Ohm R."/>
            <person name="Pangilinan J."/>
            <person name="Pereira M."/>
            <person name="Perotto S."/>
            <person name="Peter M."/>
            <person name="Riley R."/>
            <person name="Sitrit Y."/>
            <person name="Stielow B."/>
            <person name="Szollosi G."/>
            <person name="Zifcakova L."/>
            <person name="Stursova M."/>
            <person name="Spatafora J.W."/>
            <person name="Tedersoo L."/>
            <person name="Vaario L.-M."/>
            <person name="Yamada A."/>
            <person name="Yan M."/>
            <person name="Wang P."/>
            <person name="Xu J."/>
            <person name="Bruns T."/>
            <person name="Baldrian P."/>
            <person name="Vilgalys R."/>
            <person name="Henrissat B."/>
            <person name="Grigoriev I.V."/>
            <person name="Hibbett D."/>
            <person name="Nagy L.G."/>
            <person name="Martin F.M."/>
        </authorList>
    </citation>
    <scope>NUCLEOTIDE SEQUENCE</scope>
    <source>
        <strain evidence="4">BED1</strain>
    </source>
</reference>
<proteinExistence type="inferred from homology"/>
<reference evidence="4" key="2">
    <citation type="journal article" date="2020" name="Nat. Commun.">
        <title>Large-scale genome sequencing of mycorrhizal fungi provides insights into the early evolution of symbiotic traits.</title>
        <authorList>
            <person name="Miyauchi S."/>
            <person name="Kiss E."/>
            <person name="Kuo A."/>
            <person name="Drula E."/>
            <person name="Kohler A."/>
            <person name="Sanchez-Garcia M."/>
            <person name="Morin E."/>
            <person name="Andreopoulos B."/>
            <person name="Barry K.W."/>
            <person name="Bonito G."/>
            <person name="Buee M."/>
            <person name="Carver A."/>
            <person name="Chen C."/>
            <person name="Cichocki N."/>
            <person name="Clum A."/>
            <person name="Culley D."/>
            <person name="Crous P.W."/>
            <person name="Fauchery L."/>
            <person name="Girlanda M."/>
            <person name="Hayes R.D."/>
            <person name="Keri Z."/>
            <person name="LaButti K."/>
            <person name="Lipzen A."/>
            <person name="Lombard V."/>
            <person name="Magnuson J."/>
            <person name="Maillard F."/>
            <person name="Murat C."/>
            <person name="Nolan M."/>
            <person name="Ohm R.A."/>
            <person name="Pangilinan J."/>
            <person name="Pereira M.F."/>
            <person name="Perotto S."/>
            <person name="Peter M."/>
            <person name="Pfister S."/>
            <person name="Riley R."/>
            <person name="Sitrit Y."/>
            <person name="Stielow J.B."/>
            <person name="Szollosi G."/>
            <person name="Zifcakova L."/>
            <person name="Stursova M."/>
            <person name="Spatafora J.W."/>
            <person name="Tedersoo L."/>
            <person name="Vaario L.M."/>
            <person name="Yamada A."/>
            <person name="Yan M."/>
            <person name="Wang P."/>
            <person name="Xu J."/>
            <person name="Bruns T."/>
            <person name="Baldrian P."/>
            <person name="Vilgalys R."/>
            <person name="Dunand C."/>
            <person name="Henrissat B."/>
            <person name="Grigoriev I.V."/>
            <person name="Hibbett D."/>
            <person name="Nagy L.G."/>
            <person name="Martin F.M."/>
        </authorList>
    </citation>
    <scope>NUCLEOTIDE SEQUENCE</scope>
    <source>
        <strain evidence="4">BED1</strain>
    </source>
</reference>
<evidence type="ECO:0000256" key="1">
    <source>
        <dbReference type="ARBA" id="ARBA00022490"/>
    </source>
</evidence>
<dbReference type="GO" id="GO:0032447">
    <property type="term" value="P:protein urmylation"/>
    <property type="evidence" value="ECO:0007669"/>
    <property type="project" value="UniProtKB-UniRule"/>
</dbReference>
<comment type="pathway">
    <text evidence="3">tRNA modification; 5-methoxycarbonylmethyl-2-thiouridine-tRNA biosynthesis.</text>
</comment>
<dbReference type="InterPro" id="IPR019407">
    <property type="entry name" value="CTU2"/>
</dbReference>
<dbReference type="PANTHER" id="PTHR20882">
    <property type="entry name" value="CYTOPLASMIC TRNA 2-THIOLATION PROTEIN 2"/>
    <property type="match status" value="1"/>
</dbReference>
<comment type="function">
    <text evidence="3">Plays a central role in 2-thiolation of mcm(5)S(2)U at tRNA wobble positions of tRNA(Lys), tRNA(Glu) and tRNA(Gln). May act by forming a heterodimer with NCS6 that ligates sulfur from thiocarboxylated URM1 onto the uridine of tRNAs at wobble position. Prior mcm(5) tRNA modification by the elongator complex is required for 2-thiolation. May also be involved in protein urmylation.</text>
</comment>
<dbReference type="GO" id="GO:0005829">
    <property type="term" value="C:cytosol"/>
    <property type="evidence" value="ECO:0007669"/>
    <property type="project" value="TreeGrafter"/>
</dbReference>
<dbReference type="Proteomes" id="UP001194468">
    <property type="component" value="Unassembled WGS sequence"/>
</dbReference>
<dbReference type="GO" id="GO:0002143">
    <property type="term" value="P:tRNA wobble position uridine thiolation"/>
    <property type="evidence" value="ECO:0007669"/>
    <property type="project" value="TreeGrafter"/>
</dbReference>
<dbReference type="InterPro" id="IPR014729">
    <property type="entry name" value="Rossmann-like_a/b/a_fold"/>
</dbReference>
<dbReference type="SUPFAM" id="SSF52402">
    <property type="entry name" value="Adenine nucleotide alpha hydrolases-like"/>
    <property type="match status" value="1"/>
</dbReference>
<comment type="similarity">
    <text evidence="3">Belongs to the CTU2/NCS2 family.</text>
</comment>
<evidence type="ECO:0000256" key="2">
    <source>
        <dbReference type="ARBA" id="ARBA00022694"/>
    </source>
</evidence>
<keyword evidence="2 3" id="KW-0819">tRNA processing</keyword>